<dbReference type="AlphaFoldDB" id="A1AP65"/>
<dbReference type="CDD" id="cd00609">
    <property type="entry name" value="AAT_like"/>
    <property type="match status" value="1"/>
</dbReference>
<dbReference type="HOGENOM" id="CLU_017584_3_3_7"/>
<dbReference type="PANTHER" id="PTHR43643:SF3">
    <property type="entry name" value="HISTIDINOL-PHOSPHATE AMINOTRANSFERASE"/>
    <property type="match status" value="1"/>
</dbReference>
<dbReference type="InterPro" id="IPR004839">
    <property type="entry name" value="Aminotransferase_I/II_large"/>
</dbReference>
<dbReference type="SUPFAM" id="SSF53383">
    <property type="entry name" value="PLP-dependent transferases"/>
    <property type="match status" value="1"/>
</dbReference>
<dbReference type="UniPathway" id="UPA00031">
    <property type="reaction ID" value="UER00012"/>
</dbReference>
<dbReference type="RefSeq" id="WP_011735425.1">
    <property type="nucleotide sequence ID" value="NC_008609.1"/>
</dbReference>
<comment type="similarity">
    <text evidence="3 9">Belongs to the class-II pyridoxal-phosphate-dependent aminotransferase family. Histidinol-phosphate aminotransferase subfamily.</text>
</comment>
<comment type="subunit">
    <text evidence="4 9">Homodimer.</text>
</comment>
<dbReference type="Gene3D" id="3.90.1150.10">
    <property type="entry name" value="Aspartate Aminotransferase, domain 1"/>
    <property type="match status" value="1"/>
</dbReference>
<protein>
    <recommendedName>
        <fullName evidence="9">Histidinol-phosphate aminotransferase</fullName>
        <ecNumber evidence="9">2.6.1.9</ecNumber>
    </recommendedName>
    <alternativeName>
        <fullName evidence="9">Imidazole acetol-phosphate transaminase</fullName>
    </alternativeName>
</protein>
<dbReference type="KEGG" id="ppd:Ppro_1520"/>
<dbReference type="InterPro" id="IPR015421">
    <property type="entry name" value="PyrdxlP-dep_Trfase_major"/>
</dbReference>
<reference evidence="11 12" key="1">
    <citation type="submission" date="2006-10" db="EMBL/GenBank/DDBJ databases">
        <title>Complete sequence of chromosome of Pelobacter propionicus DSM 2379.</title>
        <authorList>
            <consortium name="US DOE Joint Genome Institute"/>
            <person name="Copeland A."/>
            <person name="Lucas S."/>
            <person name="Lapidus A."/>
            <person name="Barry K."/>
            <person name="Detter J.C."/>
            <person name="Glavina del Rio T."/>
            <person name="Hammon N."/>
            <person name="Israni S."/>
            <person name="Dalin E."/>
            <person name="Tice H."/>
            <person name="Pitluck S."/>
            <person name="Saunders E."/>
            <person name="Brettin T."/>
            <person name="Bruce D."/>
            <person name="Han C."/>
            <person name="Tapia R."/>
            <person name="Schmutz J."/>
            <person name="Larimer F."/>
            <person name="Land M."/>
            <person name="Hauser L."/>
            <person name="Kyrpides N."/>
            <person name="Kim E."/>
            <person name="Lovley D."/>
            <person name="Richardson P."/>
        </authorList>
    </citation>
    <scope>NUCLEOTIDE SEQUENCE [LARGE SCALE GENOMIC DNA]</scope>
    <source>
        <strain evidence="12">DSM 2379 / NBRC 103807 / OttBd1</strain>
    </source>
</reference>
<comment type="catalytic activity">
    <reaction evidence="8 9">
        <text>L-histidinol phosphate + 2-oxoglutarate = 3-(imidazol-4-yl)-2-oxopropyl phosphate + L-glutamate</text>
        <dbReference type="Rhea" id="RHEA:23744"/>
        <dbReference type="ChEBI" id="CHEBI:16810"/>
        <dbReference type="ChEBI" id="CHEBI:29985"/>
        <dbReference type="ChEBI" id="CHEBI:57766"/>
        <dbReference type="ChEBI" id="CHEBI:57980"/>
        <dbReference type="EC" id="2.6.1.9"/>
    </reaction>
</comment>
<dbReference type="GO" id="GO:0030170">
    <property type="term" value="F:pyridoxal phosphate binding"/>
    <property type="evidence" value="ECO:0007669"/>
    <property type="project" value="InterPro"/>
</dbReference>
<evidence type="ECO:0000256" key="8">
    <source>
        <dbReference type="ARBA" id="ARBA00047481"/>
    </source>
</evidence>
<keyword evidence="7 9" id="KW-0663">Pyridoxal phosphate</keyword>
<dbReference type="Proteomes" id="UP000006732">
    <property type="component" value="Chromosome"/>
</dbReference>
<evidence type="ECO:0000256" key="5">
    <source>
        <dbReference type="ARBA" id="ARBA00022576"/>
    </source>
</evidence>
<feature type="domain" description="Aminotransferase class I/classII large" evidence="10">
    <location>
        <begin position="37"/>
        <end position="361"/>
    </location>
</feature>
<dbReference type="STRING" id="338966.Ppro_1520"/>
<accession>A1AP65</accession>
<evidence type="ECO:0000256" key="1">
    <source>
        <dbReference type="ARBA" id="ARBA00001933"/>
    </source>
</evidence>
<evidence type="ECO:0000256" key="2">
    <source>
        <dbReference type="ARBA" id="ARBA00005011"/>
    </source>
</evidence>
<evidence type="ECO:0000313" key="11">
    <source>
        <dbReference type="EMBL" id="ABK99135.1"/>
    </source>
</evidence>
<dbReference type="InterPro" id="IPR005861">
    <property type="entry name" value="HisP_aminotrans"/>
</dbReference>
<dbReference type="Pfam" id="PF00155">
    <property type="entry name" value="Aminotran_1_2"/>
    <property type="match status" value="1"/>
</dbReference>
<dbReference type="GO" id="GO:0004400">
    <property type="term" value="F:histidinol-phosphate transaminase activity"/>
    <property type="evidence" value="ECO:0007669"/>
    <property type="project" value="UniProtKB-UniRule"/>
</dbReference>
<comment type="pathway">
    <text evidence="2 9">Amino-acid biosynthesis; L-histidine biosynthesis; L-histidine from 5-phospho-alpha-D-ribose 1-diphosphate: step 7/9.</text>
</comment>
<dbReference type="HAMAP" id="MF_01023">
    <property type="entry name" value="HisC_aminotrans_2"/>
    <property type="match status" value="1"/>
</dbReference>
<evidence type="ECO:0000256" key="9">
    <source>
        <dbReference type="HAMAP-Rule" id="MF_01023"/>
    </source>
</evidence>
<proteinExistence type="inferred from homology"/>
<comment type="cofactor">
    <cofactor evidence="1 9">
        <name>pyridoxal 5'-phosphate</name>
        <dbReference type="ChEBI" id="CHEBI:597326"/>
    </cofactor>
</comment>
<evidence type="ECO:0000313" key="12">
    <source>
        <dbReference type="Proteomes" id="UP000006732"/>
    </source>
</evidence>
<evidence type="ECO:0000256" key="6">
    <source>
        <dbReference type="ARBA" id="ARBA00022679"/>
    </source>
</evidence>
<dbReference type="InterPro" id="IPR015424">
    <property type="entry name" value="PyrdxlP-dep_Trfase"/>
</dbReference>
<dbReference type="InterPro" id="IPR015422">
    <property type="entry name" value="PyrdxlP-dep_Trfase_small"/>
</dbReference>
<evidence type="ECO:0000256" key="7">
    <source>
        <dbReference type="ARBA" id="ARBA00022898"/>
    </source>
</evidence>
<dbReference type="PANTHER" id="PTHR43643">
    <property type="entry name" value="HISTIDINOL-PHOSPHATE AMINOTRANSFERASE 2"/>
    <property type="match status" value="1"/>
</dbReference>
<evidence type="ECO:0000256" key="4">
    <source>
        <dbReference type="ARBA" id="ARBA00011738"/>
    </source>
</evidence>
<dbReference type="OrthoDB" id="9813612at2"/>
<dbReference type="InterPro" id="IPR050106">
    <property type="entry name" value="HistidinolP_aminotransfase"/>
</dbReference>
<dbReference type="EMBL" id="CP000482">
    <property type="protein sequence ID" value="ABK99135.1"/>
    <property type="molecule type" value="Genomic_DNA"/>
</dbReference>
<feature type="modified residue" description="N6-(pyridoxal phosphate)lysine" evidence="9">
    <location>
        <position position="227"/>
    </location>
</feature>
<organism evidence="11 12">
    <name type="scientific">Pelobacter propionicus (strain DSM 2379 / NBRC 103807 / OttBd1)</name>
    <dbReference type="NCBI Taxonomy" id="338966"/>
    <lineage>
        <taxon>Bacteria</taxon>
        <taxon>Pseudomonadati</taxon>
        <taxon>Thermodesulfobacteriota</taxon>
        <taxon>Desulfuromonadia</taxon>
        <taxon>Desulfuromonadales</taxon>
        <taxon>Desulfuromonadaceae</taxon>
        <taxon>Pelobacter</taxon>
    </lineage>
</organism>
<evidence type="ECO:0000256" key="3">
    <source>
        <dbReference type="ARBA" id="ARBA00007970"/>
    </source>
</evidence>
<dbReference type="EC" id="2.6.1.9" evidence="9"/>
<sequence>MNLDTLVPDYVRCFQAYVPSRPDHLLMREYGAPLLYRLNNNENPLGPPPAASREIASFPPELAAVYPSGDSFELREALGNRLGISPERILVGNGSCEVISSVIKAFCQPGDNIVTADKTFAVYEWVAEFSGIQAHLVPLRDHAFDPQGMLDRIDNRTKIIFVCNPNNPTGSYWTGQLLTDFLERVGSERIVVVDEAYREFVEDEEYPDGVSLMERFPNLVVFRTFSKMYALAGLRTGYLVGSDRVVEVVRRTSVVYSVNVQAQRAALAALSDDGGHIAATRALVRESRAYLRTACDDLGLETVIGEGNYLMIRVPINDMLMYRRLMKRGMMVRSMTGFRYPGWIRVTLKEMEVMTRFAQALGAEIAAIRSRGRTS</sequence>
<keyword evidence="9" id="KW-0368">Histidine biosynthesis</keyword>
<dbReference type="Gene3D" id="3.40.640.10">
    <property type="entry name" value="Type I PLP-dependent aspartate aminotransferase-like (Major domain)"/>
    <property type="match status" value="1"/>
</dbReference>
<dbReference type="eggNOG" id="COG0079">
    <property type="taxonomic scope" value="Bacteria"/>
</dbReference>
<evidence type="ECO:0000259" key="10">
    <source>
        <dbReference type="Pfam" id="PF00155"/>
    </source>
</evidence>
<gene>
    <name evidence="9" type="primary">hisC</name>
    <name evidence="11" type="ordered locus">Ppro_1520</name>
</gene>
<dbReference type="NCBIfam" id="TIGR01141">
    <property type="entry name" value="hisC"/>
    <property type="match status" value="1"/>
</dbReference>
<name>A1AP65_PELPD</name>
<keyword evidence="12" id="KW-1185">Reference proteome</keyword>
<dbReference type="GO" id="GO:0000105">
    <property type="term" value="P:L-histidine biosynthetic process"/>
    <property type="evidence" value="ECO:0007669"/>
    <property type="project" value="UniProtKB-UniRule"/>
</dbReference>
<keyword evidence="5 9" id="KW-0032">Aminotransferase</keyword>
<keyword evidence="6 9" id="KW-0808">Transferase</keyword>
<keyword evidence="9" id="KW-0028">Amino-acid biosynthesis</keyword>